<protein>
    <submittedName>
        <fullName evidence="3">Acyl-CoA thioester hydrolase YbgC</fullName>
        <ecNumber evidence="3">3.1.2.-</ecNumber>
    </submittedName>
</protein>
<dbReference type="InterPro" id="IPR029069">
    <property type="entry name" value="HotDog_dom_sf"/>
</dbReference>
<sequence length="137" mass="16127">MSDWFEMENRVRYCETDAMGVLHHMNYIQYFEMARTEYFRANGGNYRQMEERGLFLVIVDVQCKYKKPAKYDDLLTLRVRVTRMSGAKLEHEYEVLRGAELLATGKTVLACLNRDGEIQRMSNELLYADSSNTDFIE</sequence>
<accession>A0A5C5X8G5</accession>
<dbReference type="RefSeq" id="WP_146509177.1">
    <property type="nucleotide sequence ID" value="NZ_SIHI01000001.1"/>
</dbReference>
<dbReference type="InterPro" id="IPR050563">
    <property type="entry name" value="4-hydroxybenzoyl-CoA_TE"/>
</dbReference>
<evidence type="ECO:0000256" key="2">
    <source>
        <dbReference type="ARBA" id="ARBA00022801"/>
    </source>
</evidence>
<dbReference type="InterPro" id="IPR006684">
    <property type="entry name" value="YbgC/YbaW"/>
</dbReference>
<dbReference type="PANTHER" id="PTHR31793">
    <property type="entry name" value="4-HYDROXYBENZOYL-COA THIOESTERASE FAMILY MEMBER"/>
    <property type="match status" value="1"/>
</dbReference>
<dbReference type="Proteomes" id="UP000317243">
    <property type="component" value="Unassembled WGS sequence"/>
</dbReference>
<name>A0A5C5X8G5_9PLAN</name>
<dbReference type="SUPFAM" id="SSF54637">
    <property type="entry name" value="Thioesterase/thiol ester dehydrase-isomerase"/>
    <property type="match status" value="1"/>
</dbReference>
<dbReference type="OrthoDB" id="9800856at2"/>
<dbReference type="EC" id="3.1.2.-" evidence="3"/>
<dbReference type="EMBL" id="SIHI01000001">
    <property type="protein sequence ID" value="TWT58641.1"/>
    <property type="molecule type" value="Genomic_DNA"/>
</dbReference>
<dbReference type="NCBIfam" id="TIGR00051">
    <property type="entry name" value="YbgC/FadM family acyl-CoA thioesterase"/>
    <property type="match status" value="1"/>
</dbReference>
<comment type="similarity">
    <text evidence="1">Belongs to the 4-hydroxybenzoyl-CoA thioesterase family.</text>
</comment>
<proteinExistence type="inferred from homology"/>
<dbReference type="PANTHER" id="PTHR31793:SF27">
    <property type="entry name" value="NOVEL THIOESTERASE SUPERFAMILY DOMAIN AND SAPOSIN A-TYPE DOMAIN CONTAINING PROTEIN (0610012H03RIK)"/>
    <property type="match status" value="1"/>
</dbReference>
<dbReference type="AlphaFoldDB" id="A0A5C5X8G5"/>
<keyword evidence="2 3" id="KW-0378">Hydrolase</keyword>
<dbReference type="PIRSF" id="PIRSF003230">
    <property type="entry name" value="YbgC"/>
    <property type="match status" value="1"/>
</dbReference>
<evidence type="ECO:0000256" key="1">
    <source>
        <dbReference type="ARBA" id="ARBA00005953"/>
    </source>
</evidence>
<gene>
    <name evidence="3" type="primary">ybgC</name>
    <name evidence="3" type="ORF">KOR42_20230</name>
</gene>
<evidence type="ECO:0000313" key="4">
    <source>
        <dbReference type="Proteomes" id="UP000317243"/>
    </source>
</evidence>
<dbReference type="GO" id="GO:0047617">
    <property type="term" value="F:fatty acyl-CoA hydrolase activity"/>
    <property type="evidence" value="ECO:0007669"/>
    <property type="project" value="TreeGrafter"/>
</dbReference>
<reference evidence="3 4" key="1">
    <citation type="submission" date="2019-02" db="EMBL/GenBank/DDBJ databases">
        <title>Deep-cultivation of Planctomycetes and their phenomic and genomic characterization uncovers novel biology.</title>
        <authorList>
            <person name="Wiegand S."/>
            <person name="Jogler M."/>
            <person name="Boedeker C."/>
            <person name="Pinto D."/>
            <person name="Vollmers J."/>
            <person name="Rivas-Marin E."/>
            <person name="Kohn T."/>
            <person name="Peeters S.H."/>
            <person name="Heuer A."/>
            <person name="Rast P."/>
            <person name="Oberbeckmann S."/>
            <person name="Bunk B."/>
            <person name="Jeske O."/>
            <person name="Meyerdierks A."/>
            <person name="Storesund J.E."/>
            <person name="Kallscheuer N."/>
            <person name="Luecker S."/>
            <person name="Lage O.M."/>
            <person name="Pohl T."/>
            <person name="Merkel B.J."/>
            <person name="Hornburger P."/>
            <person name="Mueller R.-W."/>
            <person name="Bruemmer F."/>
            <person name="Labrenz M."/>
            <person name="Spormann A.M."/>
            <person name="Op Den Camp H."/>
            <person name="Overmann J."/>
            <person name="Amann R."/>
            <person name="Jetten M.S.M."/>
            <person name="Mascher T."/>
            <person name="Medema M.H."/>
            <person name="Devos D.P."/>
            <person name="Kaster A.-K."/>
            <person name="Ovreas L."/>
            <person name="Rohde M."/>
            <person name="Galperin M.Y."/>
            <person name="Jogler C."/>
        </authorList>
    </citation>
    <scope>NUCLEOTIDE SEQUENCE [LARGE SCALE GENOMIC DNA]</scope>
    <source>
        <strain evidence="3 4">KOR42</strain>
    </source>
</reference>
<keyword evidence="4" id="KW-1185">Reference proteome</keyword>
<organism evidence="3 4">
    <name type="scientific">Thalassoglobus neptunius</name>
    <dbReference type="NCBI Taxonomy" id="1938619"/>
    <lineage>
        <taxon>Bacteria</taxon>
        <taxon>Pseudomonadati</taxon>
        <taxon>Planctomycetota</taxon>
        <taxon>Planctomycetia</taxon>
        <taxon>Planctomycetales</taxon>
        <taxon>Planctomycetaceae</taxon>
        <taxon>Thalassoglobus</taxon>
    </lineage>
</organism>
<dbReference type="CDD" id="cd00586">
    <property type="entry name" value="4HBT"/>
    <property type="match status" value="1"/>
</dbReference>
<dbReference type="Gene3D" id="3.10.129.10">
    <property type="entry name" value="Hotdog Thioesterase"/>
    <property type="match status" value="1"/>
</dbReference>
<dbReference type="Pfam" id="PF13279">
    <property type="entry name" value="4HBT_2"/>
    <property type="match status" value="1"/>
</dbReference>
<comment type="caution">
    <text evidence="3">The sequence shown here is derived from an EMBL/GenBank/DDBJ whole genome shotgun (WGS) entry which is preliminary data.</text>
</comment>
<evidence type="ECO:0000313" key="3">
    <source>
        <dbReference type="EMBL" id="TWT58641.1"/>
    </source>
</evidence>